<feature type="compositionally biased region" description="Polar residues" evidence="1">
    <location>
        <begin position="1135"/>
        <end position="1163"/>
    </location>
</feature>
<feature type="compositionally biased region" description="Basic and acidic residues" evidence="1">
    <location>
        <begin position="387"/>
        <end position="396"/>
    </location>
</feature>
<keyword evidence="3" id="KW-1185">Reference proteome</keyword>
<sequence length="1212" mass="134684">MARDQNNIGMPGSLGVLEDMILYMESQMEALDVLQSSGHFSLSGSQRQNSHHQSSIRFNGRPILPPVMTTARREEMTLHKHQALIAETRLRARKRERLVAKVQAVVNDMEDRSTPSTSPRLDSPEEDHGSQEQEYKDQDPKEPDKENDKISQKLPSLEINKSDTEPIEQSGPQSPCEQSPHENSPDEHSSRIKSPAYEAILESINESAKPNNNFNVVAAVIATRLSLAENLDNKKLDTTSATTEEHVDTEPKQTDLDLNNVTENLQNVELTNENITNKNATYGNSRIEEIKSEKSGNGPVADENSANGKDLLKDQTVTIKKAPNSAEDVTEEGLQTMKSTSSSSTTSSSNSGLNQTVITRDQSSLLQNINNQVLTSLNDVKNSENNSNKKELEKDVLPPVQTHEQNPKIISDSGYTSRMIEESNSLNNNSEVRQNQTDNLSTAPLVIKQTNPGKDKNSGKTNNGLKMEKDGASGVDSDIDDRSVRASTICDSDAISFFGEYHTLPSPGPSKTPDVSHIAYNEPNKDTSQAHLEVSKNSDVQNSVQTTRDMSLTASTDIMQYMKGSQCTDMGSSNYADTLNSHMTLPSCQVNTSQMSDTQTITPKVGDKAQPLMGPVDPRGSYNLDHPSPALLANHNKGSLLRRGSYNLEHPSPALVAYAESRASGTSPEDINMSNRSKSVQRKLEYENQIDKDSLNEHSEVSTQYKPILKSTLDKSKEKQAKQEHLNMYLSQLSQLPPTANQMQYIDAHDIQMKTPNINLETPGVEMSTPDMMSKEALQFNQELHEDLTEEQLLQKQAEHFEELSQQLVAQQQLQLATLLQQQQKQQEIFQKELLAQEQSFKQQRTKLGSMNQSRKSPQNVQNKQDTPKRTSTSPRVRSSPVSLKSSPGKARTSPRNQFVSPPTRPVLHRRNVLPTNEHLPENIVRGFCKLSAAVKGYLTRRLLRTEKVQATIKTIRDTAEFALNFQAETPIKKGVYSRQDKILNDRILAQLQAAMLEFYDIFFEISIPEKMSLIDQSRRLEQEKLQKEFNAVHQSKTSKAIRDKRLSAATLKAMERKKKAQLAEEAVFSQNALSRPRTAPPTTSSPKRRKTDMGAAIKRNYGHLMSKVLKPLQTNSPRIRNSNRPVTAPPPKTTAGSNRPTSALSRPTSAQSRPTSAQSRANSAHAKEAPISKTRIIPKVPGTKTNEGGILSKPTGPGHNKDKVPTRTVAR</sequence>
<evidence type="ECO:0000313" key="2">
    <source>
        <dbReference type="EMBL" id="CAH1786832.1"/>
    </source>
</evidence>
<dbReference type="AlphaFoldDB" id="A0A8J1XVC3"/>
<feature type="region of interest" description="Disordered" evidence="1">
    <location>
        <begin position="377"/>
        <end position="479"/>
    </location>
</feature>
<feature type="compositionally biased region" description="Polar residues" evidence="1">
    <location>
        <begin position="1113"/>
        <end position="1126"/>
    </location>
</feature>
<feature type="compositionally biased region" description="Polar residues" evidence="1">
    <location>
        <begin position="432"/>
        <end position="452"/>
    </location>
</feature>
<dbReference type="GO" id="GO:0005814">
    <property type="term" value="C:centriole"/>
    <property type="evidence" value="ECO:0007669"/>
    <property type="project" value="InterPro"/>
</dbReference>
<dbReference type="InterPro" id="IPR033207">
    <property type="entry name" value="CCP110"/>
</dbReference>
<dbReference type="EMBL" id="CAIIXF020000006">
    <property type="protein sequence ID" value="CAH1786832.1"/>
    <property type="molecule type" value="Genomic_DNA"/>
</dbReference>
<feature type="compositionally biased region" description="Basic and acidic residues" evidence="1">
    <location>
        <begin position="122"/>
        <end position="151"/>
    </location>
</feature>
<dbReference type="GO" id="GO:0007099">
    <property type="term" value="P:centriole replication"/>
    <property type="evidence" value="ECO:0007669"/>
    <property type="project" value="InterPro"/>
</dbReference>
<dbReference type="GO" id="GO:0032053">
    <property type="term" value="P:ciliary basal body organization"/>
    <property type="evidence" value="ECO:0007669"/>
    <property type="project" value="TreeGrafter"/>
</dbReference>
<feature type="region of interest" description="Disordered" evidence="1">
    <location>
        <begin position="290"/>
        <end position="354"/>
    </location>
</feature>
<organism evidence="2 3">
    <name type="scientific">Owenia fusiformis</name>
    <name type="common">Polychaete worm</name>
    <dbReference type="NCBI Taxonomy" id="6347"/>
    <lineage>
        <taxon>Eukaryota</taxon>
        <taxon>Metazoa</taxon>
        <taxon>Spiralia</taxon>
        <taxon>Lophotrochozoa</taxon>
        <taxon>Annelida</taxon>
        <taxon>Polychaeta</taxon>
        <taxon>Sedentaria</taxon>
        <taxon>Canalipalpata</taxon>
        <taxon>Sabellida</taxon>
        <taxon>Oweniida</taxon>
        <taxon>Oweniidae</taxon>
        <taxon>Owenia</taxon>
    </lineage>
</organism>
<feature type="compositionally biased region" description="Low complexity" evidence="1">
    <location>
        <begin position="870"/>
        <end position="888"/>
    </location>
</feature>
<protein>
    <submittedName>
        <fullName evidence="2">Uncharacterized protein</fullName>
    </submittedName>
</protein>
<comment type="caution">
    <text evidence="2">The sequence shown here is derived from an EMBL/GenBank/DDBJ whole genome shotgun (WGS) entry which is preliminary data.</text>
</comment>
<feature type="compositionally biased region" description="Polar residues" evidence="1">
    <location>
        <begin position="844"/>
        <end position="865"/>
    </location>
</feature>
<feature type="compositionally biased region" description="Low complexity" evidence="1">
    <location>
        <begin position="339"/>
        <end position="351"/>
    </location>
</feature>
<dbReference type="Pfam" id="PF16025">
    <property type="entry name" value="CaM_bind"/>
    <property type="match status" value="1"/>
</dbReference>
<dbReference type="Proteomes" id="UP000749559">
    <property type="component" value="Unassembled WGS sequence"/>
</dbReference>
<evidence type="ECO:0000256" key="1">
    <source>
        <dbReference type="SAM" id="MobiDB-lite"/>
    </source>
</evidence>
<dbReference type="PANTHER" id="PTHR13594:SF1">
    <property type="entry name" value="CENTRIOLAR COILED-COIL PROTEIN OF 110 KDA"/>
    <property type="match status" value="1"/>
</dbReference>
<dbReference type="GO" id="GO:1903723">
    <property type="term" value="P:negative regulation of centriole elongation"/>
    <property type="evidence" value="ECO:0007669"/>
    <property type="project" value="TreeGrafter"/>
</dbReference>
<feature type="region of interest" description="Disordered" evidence="1">
    <location>
        <begin position="106"/>
        <end position="191"/>
    </location>
</feature>
<feature type="compositionally biased region" description="Basic and acidic residues" evidence="1">
    <location>
        <begin position="179"/>
        <end position="190"/>
    </location>
</feature>
<proteinExistence type="predicted"/>
<feature type="region of interest" description="Disordered" evidence="1">
    <location>
        <begin position="41"/>
        <end position="63"/>
    </location>
</feature>
<feature type="compositionally biased region" description="Low complexity" evidence="1">
    <location>
        <begin position="422"/>
        <end position="431"/>
    </location>
</feature>
<dbReference type="OrthoDB" id="10028852at2759"/>
<gene>
    <name evidence="2" type="ORF">OFUS_LOCUS12648</name>
</gene>
<evidence type="ECO:0000313" key="3">
    <source>
        <dbReference type="Proteomes" id="UP000749559"/>
    </source>
</evidence>
<dbReference type="PANTHER" id="PTHR13594">
    <property type="entry name" value="CENTRIOLAR COILED-COIL PROTEIN OF 110 KDA"/>
    <property type="match status" value="1"/>
</dbReference>
<reference evidence="2" key="1">
    <citation type="submission" date="2022-03" db="EMBL/GenBank/DDBJ databases">
        <authorList>
            <person name="Martin C."/>
        </authorList>
    </citation>
    <scope>NUCLEOTIDE SEQUENCE</scope>
</reference>
<feature type="compositionally biased region" description="Low complexity" evidence="1">
    <location>
        <begin position="1075"/>
        <end position="1086"/>
    </location>
</feature>
<feature type="compositionally biased region" description="Polar residues" evidence="1">
    <location>
        <begin position="41"/>
        <end position="57"/>
    </location>
</feature>
<feature type="region of interest" description="Disordered" evidence="1">
    <location>
        <begin position="1113"/>
        <end position="1212"/>
    </location>
</feature>
<feature type="region of interest" description="Disordered" evidence="1">
    <location>
        <begin position="1063"/>
        <end position="1093"/>
    </location>
</feature>
<feature type="region of interest" description="Disordered" evidence="1">
    <location>
        <begin position="844"/>
        <end position="905"/>
    </location>
</feature>
<name>A0A8J1XVC3_OWEFU</name>
<accession>A0A8J1XVC3</accession>
<dbReference type="GO" id="GO:0032465">
    <property type="term" value="P:regulation of cytokinesis"/>
    <property type="evidence" value="ECO:0007669"/>
    <property type="project" value="InterPro"/>
</dbReference>